<dbReference type="GO" id="GO:0034338">
    <property type="term" value="F:short-chain carboxylesterase activity"/>
    <property type="evidence" value="ECO:0007669"/>
    <property type="project" value="TreeGrafter"/>
</dbReference>
<dbReference type="KEGG" id="iod:EJO50_09510"/>
<dbReference type="Gene3D" id="3.40.50.1820">
    <property type="entry name" value="alpha/beta hydrolase"/>
    <property type="match status" value="1"/>
</dbReference>
<evidence type="ECO:0000313" key="5">
    <source>
        <dbReference type="Proteomes" id="UP000282438"/>
    </source>
</evidence>
<keyword evidence="4" id="KW-0378">Hydrolase</keyword>
<feature type="active site" description="Charge relay system" evidence="2">
    <location>
        <position position="273"/>
    </location>
</feature>
<keyword evidence="5" id="KW-1185">Reference proteome</keyword>
<proteinExistence type="inferred from homology"/>
<feature type="active site" description="Charge relay system" evidence="2">
    <location>
        <position position="301"/>
    </location>
</feature>
<dbReference type="EMBL" id="CP034433">
    <property type="protein sequence ID" value="AZN36705.1"/>
    <property type="molecule type" value="Genomic_DNA"/>
</dbReference>
<gene>
    <name evidence="4" type="ORF">EJO50_09510</name>
</gene>
<dbReference type="PANTHER" id="PTHR10794">
    <property type="entry name" value="ABHYDROLASE DOMAIN-CONTAINING PROTEIN"/>
    <property type="match status" value="1"/>
</dbReference>
<evidence type="ECO:0000256" key="1">
    <source>
        <dbReference type="ARBA" id="ARBA00010884"/>
    </source>
</evidence>
<reference evidence="4 5" key="1">
    <citation type="submission" date="2018-12" db="EMBL/GenBank/DDBJ databases">
        <title>Complete genome sequence of Iodobacter sp. H11R3.</title>
        <authorList>
            <person name="Bae J.-W."/>
        </authorList>
    </citation>
    <scope>NUCLEOTIDE SEQUENCE [LARGE SCALE GENOMIC DNA]</scope>
    <source>
        <strain evidence="4 5">H11R3</strain>
    </source>
</reference>
<dbReference type="Pfam" id="PF00561">
    <property type="entry name" value="Abhydrolase_1"/>
    <property type="match status" value="1"/>
</dbReference>
<comment type="similarity">
    <text evidence="1">Belongs to the AB hydrolase superfamily. AB hydrolase 4 family.</text>
</comment>
<dbReference type="RefSeq" id="WP_125973645.1">
    <property type="nucleotide sequence ID" value="NZ_CP034433.1"/>
</dbReference>
<dbReference type="PANTHER" id="PTHR10794:SF94">
    <property type="entry name" value="ESTERASE YHET-RELATED"/>
    <property type="match status" value="1"/>
</dbReference>
<dbReference type="PIRSF" id="PIRSF005211">
    <property type="entry name" value="Ab_hydro_YheT"/>
    <property type="match status" value="1"/>
</dbReference>
<feature type="active site" description="Charge relay system" evidence="2">
    <location>
        <position position="144"/>
    </location>
</feature>
<dbReference type="SUPFAM" id="SSF53474">
    <property type="entry name" value="alpha/beta-Hydrolases"/>
    <property type="match status" value="1"/>
</dbReference>
<protein>
    <submittedName>
        <fullName evidence="4">Alpha/beta fold hydrolase</fullName>
    </submittedName>
</protein>
<organism evidence="4 5">
    <name type="scientific">Iodobacter ciconiae</name>
    <dbReference type="NCBI Taxonomy" id="2496266"/>
    <lineage>
        <taxon>Bacteria</taxon>
        <taxon>Pseudomonadati</taxon>
        <taxon>Pseudomonadota</taxon>
        <taxon>Betaproteobacteria</taxon>
        <taxon>Neisseriales</taxon>
        <taxon>Chitinibacteraceae</taxon>
        <taxon>Iodobacter</taxon>
    </lineage>
</organism>
<dbReference type="GO" id="GO:0047372">
    <property type="term" value="F:monoacylglycerol lipase activity"/>
    <property type="evidence" value="ECO:0007669"/>
    <property type="project" value="TreeGrafter"/>
</dbReference>
<dbReference type="OrthoDB" id="332676at2"/>
<dbReference type="Proteomes" id="UP000282438">
    <property type="component" value="Chromosome"/>
</dbReference>
<sequence>MSCVFPFVVPAYSAPAWLPGGHAQTIYPAVLMWKKIPAYRRESWMTPDLDSIVVDWLDARAGMPLVVLFHGLEGSSRSHYATSLFDFLYAKGWRGVVPHFRSCGNIINRLPRAYHAGDSAEIDWVLRRIRAQYPDVSIFAVGVSLGGNALLKWLGEQGDAAVAVIDAAAAVCAPVDLAATGNALDQGFNRQVYTREFLRSLRKKTFAKLKKLSDPFLDQQGLRLATTLREFDHLVTAPMHGFKSVDHYWQSASCKPYLAKIGVPSLVINTKNDPFVPAASLPLSAGVSEHVTLLQPPEGGHVGFVSGAMPGNLHWLPQTLHRFFQSHLPRPR</sequence>
<dbReference type="InterPro" id="IPR029058">
    <property type="entry name" value="AB_hydrolase_fold"/>
</dbReference>
<name>A0A3S8ZTF4_9NEIS</name>
<evidence type="ECO:0000313" key="4">
    <source>
        <dbReference type="EMBL" id="AZN36705.1"/>
    </source>
</evidence>
<dbReference type="InterPro" id="IPR012020">
    <property type="entry name" value="ABHD4"/>
</dbReference>
<dbReference type="InterPro" id="IPR000073">
    <property type="entry name" value="AB_hydrolase_1"/>
</dbReference>
<evidence type="ECO:0000256" key="2">
    <source>
        <dbReference type="PIRSR" id="PIRSR005211-1"/>
    </source>
</evidence>
<evidence type="ECO:0000259" key="3">
    <source>
        <dbReference type="Pfam" id="PF00561"/>
    </source>
</evidence>
<dbReference type="InterPro" id="IPR050960">
    <property type="entry name" value="AB_hydrolase_4_sf"/>
</dbReference>
<dbReference type="AlphaFoldDB" id="A0A3S8ZTF4"/>
<feature type="domain" description="AB hydrolase-1" evidence="3">
    <location>
        <begin position="64"/>
        <end position="307"/>
    </location>
</feature>
<accession>A0A3S8ZTF4</accession>